<dbReference type="EMBL" id="BAABDD010000004">
    <property type="protein sequence ID" value="GAA3732762.1"/>
    <property type="molecule type" value="Genomic_DNA"/>
</dbReference>
<comment type="caution">
    <text evidence="2">The sequence shown here is derived from an EMBL/GenBank/DDBJ whole genome shotgun (WGS) entry which is preliminary data.</text>
</comment>
<name>A0ABP7FAB6_9ACTN</name>
<feature type="transmembrane region" description="Helical" evidence="1">
    <location>
        <begin position="66"/>
        <end position="83"/>
    </location>
</feature>
<evidence type="ECO:0000313" key="2">
    <source>
        <dbReference type="EMBL" id="GAA3732762.1"/>
    </source>
</evidence>
<keyword evidence="3" id="KW-1185">Reference proteome</keyword>
<evidence type="ECO:0000256" key="1">
    <source>
        <dbReference type="SAM" id="Phobius"/>
    </source>
</evidence>
<reference evidence="3" key="1">
    <citation type="journal article" date="2019" name="Int. J. Syst. Evol. Microbiol.">
        <title>The Global Catalogue of Microorganisms (GCM) 10K type strain sequencing project: providing services to taxonomists for standard genome sequencing and annotation.</title>
        <authorList>
            <consortium name="The Broad Institute Genomics Platform"/>
            <consortium name="The Broad Institute Genome Sequencing Center for Infectious Disease"/>
            <person name="Wu L."/>
            <person name="Ma J."/>
        </authorList>
    </citation>
    <scope>NUCLEOTIDE SEQUENCE [LARGE SCALE GENOMIC DNA]</scope>
    <source>
        <strain evidence="3">JCM 17137</strain>
    </source>
</reference>
<evidence type="ECO:0000313" key="3">
    <source>
        <dbReference type="Proteomes" id="UP001500908"/>
    </source>
</evidence>
<sequence length="108" mass="12135">MRAPRADRWPGERRSVMAGAKARYRQEDNGYSEIFAAAHSAFCSPVIAITYPLFRLAAQTTVDKGMTCCFFFVALGCFSFPGWSAPGMFFWSFPLLAATVTMVYYFTK</sequence>
<dbReference type="Proteomes" id="UP001500908">
    <property type="component" value="Unassembled WGS sequence"/>
</dbReference>
<organism evidence="2 3">
    <name type="scientific">Salinactinospora qingdaonensis</name>
    <dbReference type="NCBI Taxonomy" id="702744"/>
    <lineage>
        <taxon>Bacteria</taxon>
        <taxon>Bacillati</taxon>
        <taxon>Actinomycetota</taxon>
        <taxon>Actinomycetes</taxon>
        <taxon>Streptosporangiales</taxon>
        <taxon>Nocardiopsidaceae</taxon>
        <taxon>Salinactinospora</taxon>
    </lineage>
</organism>
<gene>
    <name evidence="2" type="ORF">GCM10022402_11630</name>
</gene>
<keyword evidence="1" id="KW-0812">Transmembrane</keyword>
<accession>A0ABP7FAB6</accession>
<keyword evidence="1" id="KW-0472">Membrane</keyword>
<proteinExistence type="predicted"/>
<feature type="transmembrane region" description="Helical" evidence="1">
    <location>
        <begin position="34"/>
        <end position="54"/>
    </location>
</feature>
<protein>
    <submittedName>
        <fullName evidence="2">Uncharacterized protein</fullName>
    </submittedName>
</protein>
<feature type="transmembrane region" description="Helical" evidence="1">
    <location>
        <begin position="89"/>
        <end position="107"/>
    </location>
</feature>
<keyword evidence="1" id="KW-1133">Transmembrane helix</keyword>